<dbReference type="RefSeq" id="XP_068348860.1">
    <property type="nucleotide sequence ID" value="XM_068495419.1"/>
</dbReference>
<dbReference type="PANTHER" id="PTHR11363">
    <property type="entry name" value="60S RIBOSOMAL PROTEIN L3-RELATED"/>
    <property type="match status" value="1"/>
</dbReference>
<dbReference type="AlphaFoldDB" id="A0A1J4J3Z9"/>
<dbReference type="Proteomes" id="UP000179807">
    <property type="component" value="Unassembled WGS sequence"/>
</dbReference>
<proteinExistence type="inferred from homology"/>
<reference evidence="4" key="2">
    <citation type="submission" date="2016-10" db="EMBL/GenBank/DDBJ databases">
        <authorList>
            <person name="de Groot N.N."/>
        </authorList>
    </citation>
    <scope>NUCLEOTIDE SEQUENCE [LARGE SCALE GENOMIC DNA]</scope>
    <source>
        <strain evidence="4">K</strain>
    </source>
</reference>
<dbReference type="EMBL" id="MLAK01001459">
    <property type="protein sequence ID" value="OHS92879.1"/>
    <property type="molecule type" value="Genomic_DNA"/>
</dbReference>
<dbReference type="InterPro" id="IPR009000">
    <property type="entry name" value="Transl_B-barrel_sf"/>
</dbReference>
<dbReference type="InterPro" id="IPR045077">
    <property type="entry name" value="L3_arc_euk"/>
</dbReference>
<evidence type="ECO:0000313" key="7">
    <source>
        <dbReference type="EMBL" id="OHT06940.1"/>
    </source>
</evidence>
<evidence type="ECO:0000256" key="1">
    <source>
        <dbReference type="ARBA" id="ARBA00006540"/>
    </source>
</evidence>
<dbReference type="InterPro" id="IPR000597">
    <property type="entry name" value="Ribosomal_uL3"/>
</dbReference>
<evidence type="ECO:0000256" key="2">
    <source>
        <dbReference type="ARBA" id="ARBA00022980"/>
    </source>
</evidence>
<dbReference type="GO" id="GO:0003735">
    <property type="term" value="F:structural constituent of ribosome"/>
    <property type="evidence" value="ECO:0007669"/>
    <property type="project" value="InterPro"/>
</dbReference>
<dbReference type="GeneID" id="94830123"/>
<dbReference type="VEuPathDB" id="TrichDB:TRFO_24901"/>
<protein>
    <submittedName>
        <fullName evidence="4">Uncharacterized protein</fullName>
    </submittedName>
</protein>
<comment type="caution">
    <text evidence="4">The sequence shown here is derived from an EMBL/GenBank/DDBJ whole genome shotgun (WGS) entry which is preliminary data.</text>
</comment>
<evidence type="ECO:0000313" key="8">
    <source>
        <dbReference type="Proteomes" id="UP000179807"/>
    </source>
</evidence>
<dbReference type="PANTHER" id="PTHR11363:SF5">
    <property type="entry name" value="LARGE RIBOSOMAL SUBUNIT PROTEIN UL3"/>
    <property type="match status" value="1"/>
</dbReference>
<dbReference type="GO" id="GO:0006412">
    <property type="term" value="P:translation"/>
    <property type="evidence" value="ECO:0007669"/>
    <property type="project" value="InterPro"/>
</dbReference>
<keyword evidence="8" id="KW-1185">Reference proteome</keyword>
<dbReference type="Gene3D" id="2.40.30.10">
    <property type="entry name" value="Translation factors"/>
    <property type="match status" value="1"/>
</dbReference>
<evidence type="ECO:0000256" key="3">
    <source>
        <dbReference type="ARBA" id="ARBA00023274"/>
    </source>
</evidence>
<keyword evidence="2" id="KW-0689">Ribosomal protein</keyword>
<organism evidence="4 8">
    <name type="scientific">Tritrichomonas foetus</name>
    <dbReference type="NCBI Taxonomy" id="1144522"/>
    <lineage>
        <taxon>Eukaryota</taxon>
        <taxon>Metamonada</taxon>
        <taxon>Parabasalia</taxon>
        <taxon>Tritrichomonadida</taxon>
        <taxon>Tritrichomonadidae</taxon>
        <taxon>Tritrichomonas</taxon>
    </lineage>
</organism>
<accession>A0A1J4J3Z9</accession>
<dbReference type="SUPFAM" id="SSF50447">
    <property type="entry name" value="Translation proteins"/>
    <property type="match status" value="1"/>
</dbReference>
<evidence type="ECO:0000313" key="5">
    <source>
        <dbReference type="EMBL" id="OHS95723.1"/>
    </source>
</evidence>
<dbReference type="FunFam" id="2.40.30.10:FF:000351">
    <property type="entry name" value="Ribosomal protein L3"/>
    <property type="match status" value="1"/>
</dbReference>
<dbReference type="GO" id="GO:0022625">
    <property type="term" value="C:cytosolic large ribosomal subunit"/>
    <property type="evidence" value="ECO:0007669"/>
    <property type="project" value="TreeGrafter"/>
</dbReference>
<dbReference type="EMBL" id="MLAK01000710">
    <property type="protein sequence ID" value="OHT06940.1"/>
    <property type="molecule type" value="Genomic_DNA"/>
</dbReference>
<name>A0A1J4J3Z9_9EUKA</name>
<gene>
    <name evidence="5" type="ORF">TRFO_10370</name>
    <name evidence="4" type="ORF">TRFO_12255</name>
    <name evidence="7" type="ORF">TRFO_24901</name>
    <name evidence="6" type="ORF">TRFO_27703</name>
</gene>
<dbReference type="EMBL" id="MLAK01001226">
    <property type="protein sequence ID" value="OHS95723.1"/>
    <property type="molecule type" value="Genomic_DNA"/>
</dbReference>
<sequence>MIKGSVAGCTKRAITLRKTINVNTRRVATEDINLKWIDTSSKFGHGRYQTKEERNKFLGKLKISKAAEKKE</sequence>
<dbReference type="EMBL" id="MLAK01000783">
    <property type="protein sequence ID" value="OHT04702.1"/>
    <property type="molecule type" value="Genomic_DNA"/>
</dbReference>
<dbReference type="GO" id="GO:0003723">
    <property type="term" value="F:RNA binding"/>
    <property type="evidence" value="ECO:0007669"/>
    <property type="project" value="TreeGrafter"/>
</dbReference>
<dbReference type="VEuPathDB" id="TrichDB:TRFO_12255"/>
<dbReference type="VEuPathDB" id="TrichDB:TRFO_27703"/>
<dbReference type="Pfam" id="PF00297">
    <property type="entry name" value="Ribosomal_L3"/>
    <property type="match status" value="1"/>
</dbReference>
<comment type="similarity">
    <text evidence="1">Belongs to the universal ribosomal protein uL3 family.</text>
</comment>
<evidence type="ECO:0000313" key="6">
    <source>
        <dbReference type="EMBL" id="OHT04702.1"/>
    </source>
</evidence>
<dbReference type="OrthoDB" id="1611972at2759"/>
<reference evidence="8" key="1">
    <citation type="submission" date="2016-10" db="EMBL/GenBank/DDBJ databases">
        <authorList>
            <person name="Benchimol M."/>
            <person name="Almeida L.G."/>
            <person name="Vasconcelos A.T."/>
            <person name="Perreira-Neves A."/>
            <person name="Rosa I.A."/>
            <person name="Tasca T."/>
            <person name="Bogo M.R."/>
            <person name="de Souza W."/>
        </authorList>
    </citation>
    <scope>NUCLEOTIDE SEQUENCE [LARGE SCALE GENOMIC DNA]</scope>
    <source>
        <strain evidence="8">K</strain>
    </source>
</reference>
<dbReference type="VEuPathDB" id="TrichDB:TRFO_10370"/>
<evidence type="ECO:0000313" key="4">
    <source>
        <dbReference type="EMBL" id="OHS92879.1"/>
    </source>
</evidence>
<keyword evidence="3" id="KW-0687">Ribonucleoprotein</keyword>